<reference evidence="3 4" key="1">
    <citation type="submission" date="2015-09" db="EMBL/GenBank/DDBJ databases">
        <authorList>
            <consortium name="Swine Surveillance"/>
        </authorList>
    </citation>
    <scope>NUCLEOTIDE SEQUENCE [LARGE SCALE GENOMIC DNA]</scope>
    <source>
        <strain evidence="3 4">CECT 7688</strain>
    </source>
</reference>
<accession>A0A0P1EV32</accession>
<evidence type="ECO:0000256" key="1">
    <source>
        <dbReference type="SAM" id="MobiDB-lite"/>
    </source>
</evidence>
<keyword evidence="2" id="KW-0732">Signal</keyword>
<keyword evidence="4" id="KW-1185">Reference proteome</keyword>
<dbReference type="STRING" id="321267.SHM7688_03900"/>
<dbReference type="AlphaFoldDB" id="A0A0P1EV32"/>
<evidence type="ECO:0000313" key="4">
    <source>
        <dbReference type="Proteomes" id="UP000054823"/>
    </source>
</evidence>
<feature type="region of interest" description="Disordered" evidence="1">
    <location>
        <begin position="328"/>
        <end position="348"/>
    </location>
</feature>
<dbReference type="Proteomes" id="UP000054823">
    <property type="component" value="Unassembled WGS sequence"/>
</dbReference>
<feature type="signal peptide" evidence="2">
    <location>
        <begin position="1"/>
        <end position="24"/>
    </location>
</feature>
<protein>
    <submittedName>
        <fullName evidence="3">Uncharacterized protein</fullName>
    </submittedName>
</protein>
<feature type="chain" id="PRO_5006061984" evidence="2">
    <location>
        <begin position="25"/>
        <end position="569"/>
    </location>
</feature>
<gene>
    <name evidence="3" type="ORF">SHM7688_03900</name>
</gene>
<evidence type="ECO:0000313" key="3">
    <source>
        <dbReference type="EMBL" id="CUH54429.1"/>
    </source>
</evidence>
<organism evidence="3 4">
    <name type="scientific">Shimia marina</name>
    <dbReference type="NCBI Taxonomy" id="321267"/>
    <lineage>
        <taxon>Bacteria</taxon>
        <taxon>Pseudomonadati</taxon>
        <taxon>Pseudomonadota</taxon>
        <taxon>Alphaproteobacteria</taxon>
        <taxon>Rhodobacterales</taxon>
        <taxon>Roseobacteraceae</taxon>
    </lineage>
</organism>
<evidence type="ECO:0000256" key="2">
    <source>
        <dbReference type="SAM" id="SignalP"/>
    </source>
</evidence>
<proteinExistence type="predicted"/>
<name>A0A0P1EV32_9RHOB</name>
<sequence length="569" mass="60050">MRYPKHVRMTLMGFLLVWALPAGGQAPDATGGGPEAFASENAILDTSIPFAIGAREARQALRGSFGWPSFQEGLVEGVYFRFDPDGYARFAPTPRLDTDVFEVICRPRTYACAARKSGIEVFLTERGQLQLKLEDALAGDTFYVMEGVSEIQVPERILQPLDVQLELLLGAGGDLVTRRGGAEVGRVSLKGFSAVTAYLRWIAARQDYSVLPRGWPVPNAEGAGAANTMTQAASWNSPMPQPQVLAPEYLSNLAGAPVARAPATTAAPIVTGAAVEPAPVAAPVALPPVPATAHAGPMGTPTELGQAEALRAEIETLKHIILQQGLQSSTDDFERSQEGTRAPMGTMARPSAWSVGEAENTATLAQLSAAIAAMQTQIENLRAPMAAPSVVSGGASQSPQAALPMGWPSEGAAQGVAEGFAVPEPLVATTEGAVRMAQAETVPFLMQRYGMSQEAAQKLALRAEQEAKLRPETLTPAPFGATPARAQAQLGASAPTQTAAGVMYQSTLVDQILAELENDLQVQGAPQQNDAESAVRVEDYVLLSQYFKSAALPQLQEMARQASKTQVSP</sequence>
<dbReference type="EMBL" id="CYPW01000040">
    <property type="protein sequence ID" value="CUH54429.1"/>
    <property type="molecule type" value="Genomic_DNA"/>
</dbReference>